<evidence type="ECO:0000313" key="2">
    <source>
        <dbReference type="Proteomes" id="UP001176941"/>
    </source>
</evidence>
<dbReference type="Proteomes" id="UP001176941">
    <property type="component" value="Chromosome 11"/>
</dbReference>
<proteinExistence type="predicted"/>
<name>A0ABN8XXI3_RANTA</name>
<accession>A0ABN8XXI3</accession>
<organism evidence="1 2">
    <name type="scientific">Rangifer tarandus platyrhynchus</name>
    <name type="common">Svalbard reindeer</name>
    <dbReference type="NCBI Taxonomy" id="3082113"/>
    <lineage>
        <taxon>Eukaryota</taxon>
        <taxon>Metazoa</taxon>
        <taxon>Chordata</taxon>
        <taxon>Craniata</taxon>
        <taxon>Vertebrata</taxon>
        <taxon>Euteleostomi</taxon>
        <taxon>Mammalia</taxon>
        <taxon>Eutheria</taxon>
        <taxon>Laurasiatheria</taxon>
        <taxon>Artiodactyla</taxon>
        <taxon>Ruminantia</taxon>
        <taxon>Pecora</taxon>
        <taxon>Cervidae</taxon>
        <taxon>Odocoileinae</taxon>
        <taxon>Rangifer</taxon>
    </lineage>
</organism>
<sequence length="115" mass="12588">MTSPRSHAWKSQCDFGFVWDKAFNFITLSSFGGQSLLCDVLLIFLYISSPLLSVVCVSQRLGTSSVSNTCPALHWNPPLWDPLPFKLFPGPSTLNLISSSSTSSCLLLLGHPELL</sequence>
<dbReference type="EMBL" id="OX459947">
    <property type="protein sequence ID" value="CAI9153791.1"/>
    <property type="molecule type" value="Genomic_DNA"/>
</dbReference>
<protein>
    <submittedName>
        <fullName evidence="1">Uncharacterized protein</fullName>
    </submittedName>
</protein>
<keyword evidence="2" id="KW-1185">Reference proteome</keyword>
<evidence type="ECO:0000313" key="1">
    <source>
        <dbReference type="EMBL" id="CAI9153791.1"/>
    </source>
</evidence>
<reference evidence="1" key="1">
    <citation type="submission" date="2023-04" db="EMBL/GenBank/DDBJ databases">
        <authorList>
            <consortium name="ELIXIR-Norway"/>
        </authorList>
    </citation>
    <scope>NUCLEOTIDE SEQUENCE [LARGE SCALE GENOMIC DNA]</scope>
</reference>
<gene>
    <name evidence="1" type="ORF">MRATA1EN1_LOCUS2753</name>
</gene>